<sequence length="196" mass="22821">MESIFTYSLKKIIKAGFKDRNKDSQIGLVKEAISGCKEAFTTLIDMNKEYLYKTAFLYMKNEEEAIEVYQETVYKAYINLNKLKKPEFFKTWLTRILINNANDRLKAKDRYSSVEGIEENGIDENYEMVSLEEKIDLYSAIDSLSSQYKTVIILKYFQDLPLKDIALAMECPENTVKSYLHRAKAQLLTKLEGRES</sequence>
<accession>A0ABS4K3Y2</accession>
<dbReference type="Pfam" id="PF04542">
    <property type="entry name" value="Sigma70_r2"/>
    <property type="match status" value="1"/>
</dbReference>
<evidence type="ECO:0000313" key="8">
    <source>
        <dbReference type="Proteomes" id="UP001519308"/>
    </source>
</evidence>
<keyword evidence="3" id="KW-0731">Sigma factor</keyword>
<dbReference type="InterPro" id="IPR014300">
    <property type="entry name" value="RNA_pol_sigma-V"/>
</dbReference>
<dbReference type="PANTHER" id="PTHR43133:SF51">
    <property type="entry name" value="RNA POLYMERASE SIGMA FACTOR"/>
    <property type="match status" value="1"/>
</dbReference>
<evidence type="ECO:0000256" key="3">
    <source>
        <dbReference type="ARBA" id="ARBA00023082"/>
    </source>
</evidence>
<dbReference type="InterPro" id="IPR007627">
    <property type="entry name" value="RNA_pol_sigma70_r2"/>
</dbReference>
<evidence type="ECO:0000256" key="2">
    <source>
        <dbReference type="ARBA" id="ARBA00023015"/>
    </source>
</evidence>
<protein>
    <submittedName>
        <fullName evidence="7">RNA polymerase sigma-70 factor (ECF subfamily)</fullName>
    </submittedName>
</protein>
<dbReference type="CDD" id="cd06171">
    <property type="entry name" value="Sigma70_r4"/>
    <property type="match status" value="1"/>
</dbReference>
<dbReference type="InterPro" id="IPR013249">
    <property type="entry name" value="RNA_pol_sigma70_r4_t2"/>
</dbReference>
<organism evidence="7 8">
    <name type="scientific">Clostridium punense</name>
    <dbReference type="NCBI Taxonomy" id="1054297"/>
    <lineage>
        <taxon>Bacteria</taxon>
        <taxon>Bacillati</taxon>
        <taxon>Bacillota</taxon>
        <taxon>Clostridia</taxon>
        <taxon>Eubacteriales</taxon>
        <taxon>Clostridiaceae</taxon>
        <taxon>Clostridium</taxon>
    </lineage>
</organism>
<dbReference type="PANTHER" id="PTHR43133">
    <property type="entry name" value="RNA POLYMERASE ECF-TYPE SIGMA FACTO"/>
    <property type="match status" value="1"/>
</dbReference>
<dbReference type="InterPro" id="IPR036388">
    <property type="entry name" value="WH-like_DNA-bd_sf"/>
</dbReference>
<keyword evidence="8" id="KW-1185">Reference proteome</keyword>
<comment type="caution">
    <text evidence="7">The sequence shown here is derived from an EMBL/GenBank/DDBJ whole genome shotgun (WGS) entry which is preliminary data.</text>
</comment>
<dbReference type="NCBIfam" id="TIGR02937">
    <property type="entry name" value="sigma70-ECF"/>
    <property type="match status" value="1"/>
</dbReference>
<evidence type="ECO:0000259" key="6">
    <source>
        <dbReference type="Pfam" id="PF08281"/>
    </source>
</evidence>
<feature type="domain" description="RNA polymerase sigma factor 70 region 4 type 2" evidence="6">
    <location>
        <begin position="136"/>
        <end position="187"/>
    </location>
</feature>
<evidence type="ECO:0000259" key="5">
    <source>
        <dbReference type="Pfam" id="PF04542"/>
    </source>
</evidence>
<dbReference type="SUPFAM" id="SSF88659">
    <property type="entry name" value="Sigma3 and sigma4 domains of RNA polymerase sigma factors"/>
    <property type="match status" value="1"/>
</dbReference>
<evidence type="ECO:0000256" key="4">
    <source>
        <dbReference type="ARBA" id="ARBA00023163"/>
    </source>
</evidence>
<dbReference type="SUPFAM" id="SSF88946">
    <property type="entry name" value="Sigma2 domain of RNA polymerase sigma factors"/>
    <property type="match status" value="1"/>
</dbReference>
<dbReference type="Proteomes" id="UP001519308">
    <property type="component" value="Unassembled WGS sequence"/>
</dbReference>
<evidence type="ECO:0000256" key="1">
    <source>
        <dbReference type="ARBA" id="ARBA00010641"/>
    </source>
</evidence>
<dbReference type="InterPro" id="IPR014284">
    <property type="entry name" value="RNA_pol_sigma-70_dom"/>
</dbReference>
<proteinExistence type="inferred from homology"/>
<dbReference type="Gene3D" id="1.10.10.10">
    <property type="entry name" value="Winged helix-like DNA-binding domain superfamily/Winged helix DNA-binding domain"/>
    <property type="match status" value="1"/>
</dbReference>
<reference evidence="7 8" key="1">
    <citation type="submission" date="2021-03" db="EMBL/GenBank/DDBJ databases">
        <title>Genomic Encyclopedia of Type Strains, Phase IV (KMG-IV): sequencing the most valuable type-strain genomes for metagenomic binning, comparative biology and taxonomic classification.</title>
        <authorList>
            <person name="Goeker M."/>
        </authorList>
    </citation>
    <scope>NUCLEOTIDE SEQUENCE [LARGE SCALE GENOMIC DNA]</scope>
    <source>
        <strain evidence="7 8">DSM 28650</strain>
    </source>
</reference>
<keyword evidence="4" id="KW-0804">Transcription</keyword>
<feature type="domain" description="RNA polymerase sigma-70 region 2" evidence="5">
    <location>
        <begin position="43"/>
        <end position="110"/>
    </location>
</feature>
<dbReference type="InterPro" id="IPR039425">
    <property type="entry name" value="RNA_pol_sigma-70-like"/>
</dbReference>
<dbReference type="EMBL" id="JAGGLL010000016">
    <property type="protein sequence ID" value="MBP2022473.1"/>
    <property type="molecule type" value="Genomic_DNA"/>
</dbReference>
<evidence type="ECO:0000313" key="7">
    <source>
        <dbReference type="EMBL" id="MBP2022473.1"/>
    </source>
</evidence>
<name>A0ABS4K3Y2_9CLOT</name>
<comment type="similarity">
    <text evidence="1">Belongs to the sigma-70 factor family. ECF subfamily.</text>
</comment>
<dbReference type="InterPro" id="IPR013324">
    <property type="entry name" value="RNA_pol_sigma_r3/r4-like"/>
</dbReference>
<dbReference type="Gene3D" id="1.10.1740.10">
    <property type="match status" value="1"/>
</dbReference>
<dbReference type="Pfam" id="PF08281">
    <property type="entry name" value="Sigma70_r4_2"/>
    <property type="match status" value="1"/>
</dbReference>
<dbReference type="NCBIfam" id="TIGR02954">
    <property type="entry name" value="Sig70_famx3"/>
    <property type="match status" value="1"/>
</dbReference>
<keyword evidence="2" id="KW-0805">Transcription regulation</keyword>
<gene>
    <name evidence="7" type="ORF">J2Z44_002294</name>
</gene>
<dbReference type="RefSeq" id="WP_021285681.1">
    <property type="nucleotide sequence ID" value="NZ_JAGGLL010000016.1"/>
</dbReference>
<dbReference type="InterPro" id="IPR013325">
    <property type="entry name" value="RNA_pol_sigma_r2"/>
</dbReference>